<reference evidence="1" key="1">
    <citation type="submission" date="2014-09" db="EMBL/GenBank/DDBJ databases">
        <authorList>
            <person name="Magalhaes I.L.F."/>
            <person name="Oliveira U."/>
            <person name="Santos F.R."/>
            <person name="Vidigal T.H.D.A."/>
            <person name="Brescovit A.D."/>
            <person name="Santos A.J."/>
        </authorList>
    </citation>
    <scope>NUCLEOTIDE SEQUENCE</scope>
    <source>
        <tissue evidence="1">Shoot tissue taken approximately 20 cm above the soil surface</tissue>
    </source>
</reference>
<protein>
    <submittedName>
        <fullName evidence="1">Uncharacterized protein</fullName>
    </submittedName>
</protein>
<proteinExistence type="predicted"/>
<sequence length="105" mass="11521">MCFQHSCSLKNPIPPRQAPALPTALPVCSAARIFPQWRFVGLEPLWTRPPPSTPAAPTLAWLHADAPTLTPFWTSQQVFVYSSPSVPMALAGRYPDVYFADAGRS</sequence>
<accession>A0A0A9GX70</accession>
<dbReference type="AlphaFoldDB" id="A0A0A9GX70"/>
<name>A0A0A9GX70_ARUDO</name>
<dbReference type="EMBL" id="GBRH01169762">
    <property type="protein sequence ID" value="JAE28134.1"/>
    <property type="molecule type" value="Transcribed_RNA"/>
</dbReference>
<evidence type="ECO:0000313" key="1">
    <source>
        <dbReference type="EMBL" id="JAE28134.1"/>
    </source>
</evidence>
<reference evidence="1" key="2">
    <citation type="journal article" date="2015" name="Data Brief">
        <title>Shoot transcriptome of the giant reed, Arundo donax.</title>
        <authorList>
            <person name="Barrero R.A."/>
            <person name="Guerrero F.D."/>
            <person name="Moolhuijzen P."/>
            <person name="Goolsby J.A."/>
            <person name="Tidwell J."/>
            <person name="Bellgard S.E."/>
            <person name="Bellgard M.I."/>
        </authorList>
    </citation>
    <scope>NUCLEOTIDE SEQUENCE</scope>
    <source>
        <tissue evidence="1">Shoot tissue taken approximately 20 cm above the soil surface</tissue>
    </source>
</reference>
<organism evidence="1">
    <name type="scientific">Arundo donax</name>
    <name type="common">Giant reed</name>
    <name type="synonym">Donax arundinaceus</name>
    <dbReference type="NCBI Taxonomy" id="35708"/>
    <lineage>
        <taxon>Eukaryota</taxon>
        <taxon>Viridiplantae</taxon>
        <taxon>Streptophyta</taxon>
        <taxon>Embryophyta</taxon>
        <taxon>Tracheophyta</taxon>
        <taxon>Spermatophyta</taxon>
        <taxon>Magnoliopsida</taxon>
        <taxon>Liliopsida</taxon>
        <taxon>Poales</taxon>
        <taxon>Poaceae</taxon>
        <taxon>PACMAD clade</taxon>
        <taxon>Arundinoideae</taxon>
        <taxon>Arundineae</taxon>
        <taxon>Arundo</taxon>
    </lineage>
</organism>